<dbReference type="Pfam" id="PF05485">
    <property type="entry name" value="THAP"/>
    <property type="match status" value="1"/>
</dbReference>
<protein>
    <submittedName>
        <fullName evidence="5">Uncharacterized protein</fullName>
    </submittedName>
</protein>
<name>A0A7D9DD92_PARCT</name>
<keyword evidence="2" id="KW-0863">Zinc-finger</keyword>
<reference evidence="5" key="1">
    <citation type="submission" date="2020-04" db="EMBL/GenBank/DDBJ databases">
        <authorList>
            <person name="Alioto T."/>
            <person name="Alioto T."/>
            <person name="Gomez Garrido J."/>
        </authorList>
    </citation>
    <scope>NUCLEOTIDE SEQUENCE</scope>
    <source>
        <strain evidence="5">A484AB</strain>
    </source>
</reference>
<keyword evidence="6" id="KW-1185">Reference proteome</keyword>
<dbReference type="SUPFAM" id="SSF57716">
    <property type="entry name" value="Glucocorticoid receptor-like (DNA-binding domain)"/>
    <property type="match status" value="1"/>
</dbReference>
<proteinExistence type="predicted"/>
<evidence type="ECO:0000256" key="4">
    <source>
        <dbReference type="ARBA" id="ARBA00023125"/>
    </source>
</evidence>
<dbReference type="PROSITE" id="PS50950">
    <property type="entry name" value="ZF_THAP"/>
    <property type="match status" value="1"/>
</dbReference>
<sequence length="143" mass="16239">MVKRCAWGTCKSDSRYPACLKKDNGTSVSFHSFPTEKKPKEKRQIWMNACCRGDKFVCRKDIYICGFRFIGENGPTADYPDSIPATADGNKMNVYDEKGSHQNLDILTANVLKKRLKCPQQKLYIHLVKAFPCTAGKPSTKRR</sequence>
<evidence type="ECO:0000256" key="1">
    <source>
        <dbReference type="ARBA" id="ARBA00022723"/>
    </source>
</evidence>
<evidence type="ECO:0000313" key="6">
    <source>
        <dbReference type="Proteomes" id="UP001152795"/>
    </source>
</evidence>
<dbReference type="EMBL" id="CACRXK020000423">
    <property type="protein sequence ID" value="CAB3981728.1"/>
    <property type="molecule type" value="Genomic_DNA"/>
</dbReference>
<dbReference type="Proteomes" id="UP001152795">
    <property type="component" value="Unassembled WGS sequence"/>
</dbReference>
<dbReference type="GO" id="GO:0003677">
    <property type="term" value="F:DNA binding"/>
    <property type="evidence" value="ECO:0007669"/>
    <property type="project" value="UniProtKB-UniRule"/>
</dbReference>
<evidence type="ECO:0000256" key="2">
    <source>
        <dbReference type="ARBA" id="ARBA00022771"/>
    </source>
</evidence>
<dbReference type="AlphaFoldDB" id="A0A7D9DD92"/>
<evidence type="ECO:0000313" key="5">
    <source>
        <dbReference type="EMBL" id="CAB3981728.1"/>
    </source>
</evidence>
<dbReference type="InterPro" id="IPR006612">
    <property type="entry name" value="THAP_Znf"/>
</dbReference>
<keyword evidence="4" id="KW-0238">DNA-binding</keyword>
<organism evidence="5 6">
    <name type="scientific">Paramuricea clavata</name>
    <name type="common">Red gorgonian</name>
    <name type="synonym">Violescent sea-whip</name>
    <dbReference type="NCBI Taxonomy" id="317549"/>
    <lineage>
        <taxon>Eukaryota</taxon>
        <taxon>Metazoa</taxon>
        <taxon>Cnidaria</taxon>
        <taxon>Anthozoa</taxon>
        <taxon>Octocorallia</taxon>
        <taxon>Malacalcyonacea</taxon>
        <taxon>Plexauridae</taxon>
        <taxon>Paramuricea</taxon>
    </lineage>
</organism>
<accession>A0A7D9DD92</accession>
<gene>
    <name evidence="5" type="ORF">PACLA_8A046597</name>
</gene>
<comment type="caution">
    <text evidence="5">The sequence shown here is derived from an EMBL/GenBank/DDBJ whole genome shotgun (WGS) entry which is preliminary data.</text>
</comment>
<evidence type="ECO:0000256" key="3">
    <source>
        <dbReference type="ARBA" id="ARBA00022833"/>
    </source>
</evidence>
<keyword evidence="3" id="KW-0862">Zinc</keyword>
<dbReference type="OrthoDB" id="10066342at2759"/>
<keyword evidence="1" id="KW-0479">Metal-binding</keyword>
<dbReference type="GO" id="GO:0008270">
    <property type="term" value="F:zinc ion binding"/>
    <property type="evidence" value="ECO:0007669"/>
    <property type="project" value="UniProtKB-KW"/>
</dbReference>